<dbReference type="GO" id="GO:0044205">
    <property type="term" value="P:'de novo' UMP biosynthetic process"/>
    <property type="evidence" value="ECO:0007669"/>
    <property type="project" value="UniProtKB-UniPathway"/>
</dbReference>
<evidence type="ECO:0000256" key="6">
    <source>
        <dbReference type="ARBA" id="ARBA00023002"/>
    </source>
</evidence>
<evidence type="ECO:0000313" key="10">
    <source>
        <dbReference type="EMBL" id="KIM61944.1"/>
    </source>
</evidence>
<dbReference type="InterPro" id="IPR013785">
    <property type="entry name" value="Aldolase_TIM"/>
</dbReference>
<evidence type="ECO:0000256" key="4">
    <source>
        <dbReference type="ARBA" id="ARBA00022643"/>
    </source>
</evidence>
<evidence type="ECO:0000259" key="9">
    <source>
        <dbReference type="Pfam" id="PF01180"/>
    </source>
</evidence>
<dbReference type="PANTHER" id="PTHR48109">
    <property type="entry name" value="DIHYDROOROTATE DEHYDROGENASE (QUINONE), MITOCHONDRIAL-RELATED"/>
    <property type="match status" value="1"/>
</dbReference>
<evidence type="ECO:0000256" key="8">
    <source>
        <dbReference type="SAM" id="MobiDB-lite"/>
    </source>
</evidence>
<evidence type="ECO:0000313" key="11">
    <source>
        <dbReference type="Proteomes" id="UP000053989"/>
    </source>
</evidence>
<dbReference type="InterPro" id="IPR001295">
    <property type="entry name" value="Dihydroorotate_DH_CS"/>
</dbReference>
<dbReference type="STRING" id="1036808.A0A0C3E0C2"/>
<evidence type="ECO:0000256" key="7">
    <source>
        <dbReference type="ARBA" id="ARBA00031623"/>
    </source>
</evidence>
<dbReference type="Pfam" id="PF01180">
    <property type="entry name" value="DHO_dh"/>
    <property type="match status" value="1"/>
</dbReference>
<reference evidence="11" key="2">
    <citation type="submission" date="2015-01" db="EMBL/GenBank/DDBJ databases">
        <title>Evolutionary Origins and Diversification of the Mycorrhizal Mutualists.</title>
        <authorList>
            <consortium name="DOE Joint Genome Institute"/>
            <consortium name="Mycorrhizal Genomics Consortium"/>
            <person name="Kohler A."/>
            <person name="Kuo A."/>
            <person name="Nagy L.G."/>
            <person name="Floudas D."/>
            <person name="Copeland A."/>
            <person name="Barry K.W."/>
            <person name="Cichocki N."/>
            <person name="Veneault-Fourrey C."/>
            <person name="LaButti K."/>
            <person name="Lindquist E.A."/>
            <person name="Lipzen A."/>
            <person name="Lundell T."/>
            <person name="Morin E."/>
            <person name="Murat C."/>
            <person name="Riley R."/>
            <person name="Ohm R."/>
            <person name="Sun H."/>
            <person name="Tunlid A."/>
            <person name="Henrissat B."/>
            <person name="Grigoriev I.V."/>
            <person name="Hibbett D.S."/>
            <person name="Martin F."/>
        </authorList>
    </citation>
    <scope>NUCLEOTIDE SEQUENCE [LARGE SCALE GENOMIC DNA]</scope>
    <source>
        <strain evidence="11">Foug A</strain>
    </source>
</reference>
<proteinExistence type="predicted"/>
<dbReference type="InterPro" id="IPR012135">
    <property type="entry name" value="Dihydroorotate_DH_1_2"/>
</dbReference>
<dbReference type="GO" id="GO:0006207">
    <property type="term" value="P:'de novo' pyrimidine nucleobase biosynthetic process"/>
    <property type="evidence" value="ECO:0007669"/>
    <property type="project" value="InterPro"/>
</dbReference>
<dbReference type="AlphaFoldDB" id="A0A0C3E0C2"/>
<reference evidence="10 11" key="1">
    <citation type="submission" date="2014-04" db="EMBL/GenBank/DDBJ databases">
        <authorList>
            <consortium name="DOE Joint Genome Institute"/>
            <person name="Kuo A."/>
            <person name="Kohler A."/>
            <person name="Nagy L.G."/>
            <person name="Floudas D."/>
            <person name="Copeland A."/>
            <person name="Barry K.W."/>
            <person name="Cichocki N."/>
            <person name="Veneault-Fourrey C."/>
            <person name="LaButti K."/>
            <person name="Lindquist E.A."/>
            <person name="Lipzen A."/>
            <person name="Lundell T."/>
            <person name="Morin E."/>
            <person name="Murat C."/>
            <person name="Sun H."/>
            <person name="Tunlid A."/>
            <person name="Henrissat B."/>
            <person name="Grigoriev I.V."/>
            <person name="Hibbett D.S."/>
            <person name="Martin F."/>
            <person name="Nordberg H.P."/>
            <person name="Cantor M.N."/>
            <person name="Hua S.X."/>
        </authorList>
    </citation>
    <scope>NUCLEOTIDE SEQUENCE [LARGE SCALE GENOMIC DNA]</scope>
    <source>
        <strain evidence="10 11">Foug A</strain>
    </source>
</reference>
<comment type="cofactor">
    <cofactor evidence="1">
        <name>FMN</name>
        <dbReference type="ChEBI" id="CHEBI:58210"/>
    </cofactor>
</comment>
<protein>
    <recommendedName>
        <fullName evidence="7">Dihydroorotate oxidase</fullName>
    </recommendedName>
</protein>
<keyword evidence="4" id="KW-0288">FMN</keyword>
<evidence type="ECO:0000256" key="5">
    <source>
        <dbReference type="ARBA" id="ARBA00022975"/>
    </source>
</evidence>
<dbReference type="PANTHER" id="PTHR48109:SF1">
    <property type="entry name" value="DIHYDROOROTATE DEHYDROGENASE (FUMARATE)"/>
    <property type="match status" value="1"/>
</dbReference>
<dbReference type="EMBL" id="KN822046">
    <property type="protein sequence ID" value="KIM61944.1"/>
    <property type="molecule type" value="Genomic_DNA"/>
</dbReference>
<dbReference type="PIRSF" id="PIRSF000164">
    <property type="entry name" value="DHO_oxidase"/>
    <property type="match status" value="1"/>
</dbReference>
<dbReference type="InterPro" id="IPR023359">
    <property type="entry name" value="Dihydro_DH_chainA_dom2"/>
</dbReference>
<comment type="pathway">
    <text evidence="2">Pyrimidine metabolism; UMP biosynthesis via de novo pathway.</text>
</comment>
<accession>A0A0C3E0C2</accession>
<keyword evidence="5" id="KW-0665">Pyrimidine biosynthesis</keyword>
<dbReference type="GO" id="GO:0005737">
    <property type="term" value="C:cytoplasm"/>
    <property type="evidence" value="ECO:0007669"/>
    <property type="project" value="InterPro"/>
</dbReference>
<dbReference type="HOGENOM" id="CLU_036010_0_0_1"/>
<sequence>MMVKVREIVVHPPLLNTSCAWASDFQQLIELYDCPQTGAVTTRTAILTGFQEDSSHTVAFLTGSLSSVNSYGYSPHPLSAYIGWVRTLLERDPQSAKPFIISITDATPQGLQEMVTAIQDLRAEQPPWRSRIAIEFNASCPNIKGHPPPSYSFPTLAPFLDALAEHFWADRTLTLGIKLPPYVAATQIQDLVSGIRQYSRQDATSGRHVNPFAFLVCTNTLGNCLVFSTETTDGETRGSPFAVPPAVGGLAGEAIHPLSLGNVYSFSRFLAESGDSGLQEIVIVGAGGVTSPEAVARMHRAGAKIVGCATLVGRLGVAAFTQLSQEQKTAQRRSGEVERVRRRGAKL</sequence>
<organism evidence="10 11">
    <name type="scientific">Scleroderma citrinum Foug A</name>
    <dbReference type="NCBI Taxonomy" id="1036808"/>
    <lineage>
        <taxon>Eukaryota</taxon>
        <taxon>Fungi</taxon>
        <taxon>Dikarya</taxon>
        <taxon>Basidiomycota</taxon>
        <taxon>Agaricomycotina</taxon>
        <taxon>Agaricomycetes</taxon>
        <taxon>Agaricomycetidae</taxon>
        <taxon>Boletales</taxon>
        <taxon>Sclerodermatineae</taxon>
        <taxon>Sclerodermataceae</taxon>
        <taxon>Scleroderma</taxon>
    </lineage>
</organism>
<dbReference type="SUPFAM" id="SSF51395">
    <property type="entry name" value="FMN-linked oxidoreductases"/>
    <property type="match status" value="1"/>
</dbReference>
<dbReference type="PROSITE" id="PS00912">
    <property type="entry name" value="DHODEHASE_2"/>
    <property type="match status" value="1"/>
</dbReference>
<dbReference type="Gene3D" id="3.20.20.70">
    <property type="entry name" value="Aldolase class I"/>
    <property type="match status" value="1"/>
</dbReference>
<dbReference type="InParanoid" id="A0A0C3E0C2"/>
<dbReference type="Proteomes" id="UP000053989">
    <property type="component" value="Unassembled WGS sequence"/>
</dbReference>
<dbReference type="UniPathway" id="UPA00070"/>
<evidence type="ECO:0000256" key="3">
    <source>
        <dbReference type="ARBA" id="ARBA00022630"/>
    </source>
</evidence>
<keyword evidence="6" id="KW-0560">Oxidoreductase</keyword>
<feature type="region of interest" description="Disordered" evidence="8">
    <location>
        <begin position="328"/>
        <end position="347"/>
    </location>
</feature>
<dbReference type="OrthoDB" id="14784at2759"/>
<keyword evidence="11" id="KW-1185">Reference proteome</keyword>
<dbReference type="InterPro" id="IPR050074">
    <property type="entry name" value="DHO_dehydrogenase"/>
</dbReference>
<evidence type="ECO:0000256" key="1">
    <source>
        <dbReference type="ARBA" id="ARBA00001917"/>
    </source>
</evidence>
<dbReference type="InterPro" id="IPR005720">
    <property type="entry name" value="Dihydroorotate_DH_cat"/>
</dbReference>
<gene>
    <name evidence="10" type="ORF">SCLCIDRAFT_851029</name>
</gene>
<name>A0A0C3E0C2_9AGAM</name>
<evidence type="ECO:0000256" key="2">
    <source>
        <dbReference type="ARBA" id="ARBA00004725"/>
    </source>
</evidence>
<dbReference type="GO" id="GO:0004152">
    <property type="term" value="F:dihydroorotate dehydrogenase activity"/>
    <property type="evidence" value="ECO:0007669"/>
    <property type="project" value="InterPro"/>
</dbReference>
<dbReference type="Gene3D" id="2.30.26.10">
    <property type="entry name" value="Dihydroorotate Dehydrogenase A, chain A, domain 2"/>
    <property type="match status" value="1"/>
</dbReference>
<feature type="domain" description="Dihydroorotate dehydrogenase catalytic" evidence="9">
    <location>
        <begin position="27"/>
        <end position="326"/>
    </location>
</feature>
<keyword evidence="3" id="KW-0285">Flavoprotein</keyword>